<protein>
    <recommendedName>
        <fullName evidence="5">Novel STAND NTPase 1 domain-containing protein</fullName>
    </recommendedName>
</protein>
<dbReference type="PANTHER" id="PTHR15622:SF2">
    <property type="entry name" value="U4_U6 SMALL NUCLEAR RIBONUCLEOPROTEIN PRP4"/>
    <property type="match status" value="1"/>
</dbReference>
<keyword evidence="1 4" id="KW-0853">WD repeat</keyword>
<keyword evidence="7" id="KW-1185">Reference proteome</keyword>
<evidence type="ECO:0000256" key="1">
    <source>
        <dbReference type="ARBA" id="ARBA00022574"/>
    </source>
</evidence>
<keyword evidence="3" id="KW-0833">Ubl conjugation pathway</keyword>
<dbReference type="PANTHER" id="PTHR15622">
    <property type="entry name" value="WD40 REPEAT PROTEIN"/>
    <property type="match status" value="1"/>
</dbReference>
<evidence type="ECO:0000259" key="5">
    <source>
        <dbReference type="Pfam" id="PF20703"/>
    </source>
</evidence>
<dbReference type="InterPro" id="IPR027417">
    <property type="entry name" value="P-loop_NTPase"/>
</dbReference>
<feature type="repeat" description="WD" evidence="4">
    <location>
        <begin position="1178"/>
        <end position="1211"/>
    </location>
</feature>
<dbReference type="EMBL" id="BAAANY010000001">
    <property type="protein sequence ID" value="GAA1657878.1"/>
    <property type="molecule type" value="Genomic_DNA"/>
</dbReference>
<dbReference type="PROSITE" id="PS00678">
    <property type="entry name" value="WD_REPEATS_1"/>
    <property type="match status" value="6"/>
</dbReference>
<feature type="repeat" description="WD" evidence="4">
    <location>
        <begin position="1223"/>
        <end position="1264"/>
    </location>
</feature>
<dbReference type="InterPro" id="IPR036322">
    <property type="entry name" value="WD40_repeat_dom_sf"/>
</dbReference>
<dbReference type="Gene3D" id="2.130.10.10">
    <property type="entry name" value="YVTN repeat-like/Quinoprotein amine dehydrogenase"/>
    <property type="match status" value="5"/>
</dbReference>
<feature type="repeat" description="WD" evidence="4">
    <location>
        <begin position="1003"/>
        <end position="1031"/>
    </location>
</feature>
<feature type="repeat" description="WD" evidence="4">
    <location>
        <begin position="741"/>
        <end position="765"/>
    </location>
</feature>
<evidence type="ECO:0000313" key="7">
    <source>
        <dbReference type="Proteomes" id="UP001500618"/>
    </source>
</evidence>
<dbReference type="PRINTS" id="PR00320">
    <property type="entry name" value="GPROTEINBRPT"/>
</dbReference>
<dbReference type="PROSITE" id="PS50294">
    <property type="entry name" value="WD_REPEATS_REGION"/>
    <property type="match status" value="11"/>
</dbReference>
<dbReference type="InterPro" id="IPR001680">
    <property type="entry name" value="WD40_rpt"/>
</dbReference>
<dbReference type="Proteomes" id="UP001500618">
    <property type="component" value="Unassembled WGS sequence"/>
</dbReference>
<reference evidence="6 7" key="1">
    <citation type="journal article" date="2019" name="Int. J. Syst. Evol. Microbiol.">
        <title>The Global Catalogue of Microorganisms (GCM) 10K type strain sequencing project: providing services to taxonomists for standard genome sequencing and annotation.</title>
        <authorList>
            <consortium name="The Broad Institute Genomics Platform"/>
            <consortium name="The Broad Institute Genome Sequencing Center for Infectious Disease"/>
            <person name="Wu L."/>
            <person name="Ma J."/>
        </authorList>
    </citation>
    <scope>NUCLEOTIDE SEQUENCE [LARGE SCALE GENOMIC DNA]</scope>
    <source>
        <strain evidence="6 7">JCM 14718</strain>
    </source>
</reference>
<feature type="repeat" description="WD" evidence="4">
    <location>
        <begin position="1043"/>
        <end position="1076"/>
    </location>
</feature>
<dbReference type="SUPFAM" id="SSF52540">
    <property type="entry name" value="P-loop containing nucleoside triphosphate hydrolases"/>
    <property type="match status" value="1"/>
</dbReference>
<feature type="repeat" description="WD" evidence="4">
    <location>
        <begin position="909"/>
        <end position="942"/>
    </location>
</feature>
<evidence type="ECO:0000256" key="2">
    <source>
        <dbReference type="ARBA" id="ARBA00022737"/>
    </source>
</evidence>
<dbReference type="SUPFAM" id="SSF50978">
    <property type="entry name" value="WD40 repeat-like"/>
    <property type="match status" value="2"/>
</dbReference>
<dbReference type="InterPro" id="IPR049052">
    <property type="entry name" value="nSTAND1"/>
</dbReference>
<feature type="repeat" description="WD" evidence="4">
    <location>
        <begin position="645"/>
        <end position="686"/>
    </location>
</feature>
<keyword evidence="2" id="KW-0677">Repeat</keyword>
<dbReference type="CDD" id="cd00267">
    <property type="entry name" value="ABC_ATPase"/>
    <property type="match status" value="1"/>
</dbReference>
<dbReference type="SMART" id="SM00320">
    <property type="entry name" value="WD40"/>
    <property type="match status" value="14"/>
</dbReference>
<evidence type="ECO:0000256" key="3">
    <source>
        <dbReference type="ARBA" id="ARBA00022786"/>
    </source>
</evidence>
<feature type="repeat" description="WD" evidence="4">
    <location>
        <begin position="864"/>
        <end position="905"/>
    </location>
</feature>
<dbReference type="Gene3D" id="3.40.50.300">
    <property type="entry name" value="P-loop containing nucleotide triphosphate hydrolases"/>
    <property type="match status" value="1"/>
</dbReference>
<feature type="repeat" description="WD" evidence="4">
    <location>
        <begin position="947"/>
        <end position="980"/>
    </location>
</feature>
<dbReference type="InterPro" id="IPR020472">
    <property type="entry name" value="WD40_PAC1"/>
</dbReference>
<comment type="caution">
    <text evidence="6">The sequence shown here is derived from an EMBL/GenBank/DDBJ whole genome shotgun (WGS) entry which is preliminary data.</text>
</comment>
<dbReference type="InterPro" id="IPR019775">
    <property type="entry name" value="WD40_repeat_CS"/>
</dbReference>
<feature type="repeat" description="WD" evidence="4">
    <location>
        <begin position="820"/>
        <end position="853"/>
    </location>
</feature>
<dbReference type="Pfam" id="PF20703">
    <property type="entry name" value="nSTAND1"/>
    <property type="match status" value="1"/>
</dbReference>
<proteinExistence type="predicted"/>
<accession>A0ABN2FS61</accession>
<feature type="domain" description="Novel STAND NTPase 1" evidence="5">
    <location>
        <begin position="125"/>
        <end position="506"/>
    </location>
</feature>
<dbReference type="InterPro" id="IPR051983">
    <property type="entry name" value="WSB_SOCS-box_domain"/>
</dbReference>
<dbReference type="PROSITE" id="PS50082">
    <property type="entry name" value="WD_REPEATS_2"/>
    <property type="match status" value="13"/>
</dbReference>
<name>A0ABN2FS61_9ACTN</name>
<feature type="repeat" description="WD" evidence="4">
    <location>
        <begin position="1133"/>
        <end position="1174"/>
    </location>
</feature>
<dbReference type="Pfam" id="PF00400">
    <property type="entry name" value="WD40"/>
    <property type="match status" value="14"/>
</dbReference>
<feature type="repeat" description="WD" evidence="4">
    <location>
        <begin position="782"/>
        <end position="808"/>
    </location>
</feature>
<dbReference type="InterPro" id="IPR015943">
    <property type="entry name" value="WD40/YVTN_repeat-like_dom_sf"/>
</dbReference>
<organism evidence="6 7">
    <name type="scientific">Fodinicola feengrottensis</name>
    <dbReference type="NCBI Taxonomy" id="435914"/>
    <lineage>
        <taxon>Bacteria</taxon>
        <taxon>Bacillati</taxon>
        <taxon>Actinomycetota</taxon>
        <taxon>Actinomycetes</taxon>
        <taxon>Mycobacteriales</taxon>
        <taxon>Fodinicola</taxon>
    </lineage>
</organism>
<feature type="repeat" description="WD" evidence="4">
    <location>
        <begin position="690"/>
        <end position="731"/>
    </location>
</feature>
<sequence>MFALNRWTSGGNRLTFVIMPRPERPLDTVDSALVRFAADLRAVREKAGSPPYRELSRRAHFSAGTLSDAAGGRKLPSLAVTLAYVRACDGDDTEWEQRWHAVAAAVAAEASGAESEAEPDPHTAPYVGLAAFQPADADRFYGREDLVDEISRRLERQRFLAVFGASGAGKSSVLRAGLVPRFGATESRPVLLLSPGARPLQELALAVATATGRSASAVRTELDADPASLHLIVRQLVSETDDDVLIVVDQFEELFTLCPDKQERERFVDCLLYVVKAPTSRVRVVIGVRTDFFTHCVSHQPLAEALQDAQLLVTPLTADQLRQVTTRPATLAGYVVEGALLARVVADSVGQPAVLPLVSHALLETWRRRRGNTLTLAGYEAAGGIVHAVAQTADAVYRDLDAAQRKLAKDLFLRLTALGEGTEDTRRRIDRAELCTDRPQVEVLLERLVAARLITVDAQWIEVTHEALIRSWPRLREWLAEDRDGLRIHRSLTVAAAGWESLDQDPGALYRGARLAAVRDWMASHDAHLTGPEQRFLTASEAAETAENTATRRRTRRLRQLVALLTVALVLLTTATGFATYAEGTANQQRDRAQADSVAQQATALRATNPALAAQLSLAAYRLSPTTAARSSLVSTLAQPYATALTGHTDSVEAAAYSPNGKVLATAGVDESVRLWSVTDPHHPSSLALLTGHSNVVNAVAFSPDGTMLASAGSDGTVRLWGVANPRHPVTEGVLRCAAAVTSVAFAPDGRTLAAAQENGATQLWLVGHPRLAGTIPGTAAVLSVAFGHDGGTLATATADHLVRLWDVADLSHPTSDASLTGAADSVNSVAFSPDGRELAGASRDHTVRLWDVAVPSQPSPLATVSQDNQVLSVAFSPDGRTIATGAVDHTVRRWDLTDPRQPVALPVLGGQTDEINAVAFSPDGRTLATASSDHTVWLHDLPGPMLAGHTDTVNAAAYSPNGGMAATAGADGTTRLWNVTDPDHPGAMAVLTGPATAVFGGNAIFGLAFSPNGRTLAVARNDATVQLWNIAQPRDPVRLGAVTGHTAAVFAVAFSPDGRTLATGSVDGTARIWDLADPTHPAVVAVLPNSHSDGALSLAYSPDGRTLAVVDANTIRLWKVADPHHWSLSATLGGHGGAVQSVMFGRDGRLLVSGGNDRTVRLWDVSNGSRPAALATLVGPTDAVDAVAVSPDDQTVAAASADHTVVLWDIANLRQPSPLATLSAATGSVRTVAFGPDSHRLISAGDDETAVLWQTDPDQVANQVCALVSPQITKAQWNQYFPGMRYSPPCRGSFS</sequence>
<evidence type="ECO:0000256" key="4">
    <source>
        <dbReference type="PROSITE-ProRule" id="PRU00221"/>
    </source>
</evidence>
<dbReference type="CDD" id="cd00200">
    <property type="entry name" value="WD40"/>
    <property type="match status" value="2"/>
</dbReference>
<gene>
    <name evidence="6" type="ORF">GCM10009765_04190</name>
</gene>
<evidence type="ECO:0000313" key="6">
    <source>
        <dbReference type="EMBL" id="GAA1657878.1"/>
    </source>
</evidence>